<dbReference type="Proteomes" id="UP000295066">
    <property type="component" value="Unassembled WGS sequence"/>
</dbReference>
<keyword evidence="3" id="KW-1185">Reference proteome</keyword>
<accession>A0A4R8M642</accession>
<dbReference type="InterPro" id="IPR013108">
    <property type="entry name" value="Amidohydro_3"/>
</dbReference>
<feature type="domain" description="Amidohydrolase 3" evidence="1">
    <location>
        <begin position="52"/>
        <end position="488"/>
    </location>
</feature>
<sequence>MNSLLIAGGTLWNGKKFLRGEALLLTEGIIAAAGPEDDVLAAAPASCAVLRLSGESVLPGFTDGHIHLTTWAKQKALLDLSSARSLAEALAMVRAESEKLPPDRWVRGWGYNDSRWPEGRSVTKKDLDGLGIPNPVLLQRVCTHLNVADSKALVLSGLESADGVLPEREAIPALRAMERNVFSRPAMKEALKKALFELASHGVTCAHPCGADDYGMEEDLSLYGELRDEGALPLRIFTYHDSHSYPVLPSGLGDGWVHYQGLKIYLDGSLGGRTAALSAPYSDDSWEEGRLNWSDGDVLELLREARRRGVQTMLHAIGDRALDQGLRCIEAVDGEFGVPALRDRINHVMVCRPDQRRRLAALGLFCDIQPAFVPSDMNMAESRLGRERLAWAYGWRSLLNEGLVISASSDAPVESVNPWLSVRHLLDRAGSGGEPAFRPEERLSLEEALPLFTSNPWRAIGRGTFSGRLAPGYAADVTVLDRDISGADGSVVGETSPLFVFAGGILSKGELDCFPRFSR</sequence>
<proteinExistence type="predicted"/>
<dbReference type="InterPro" id="IPR011059">
    <property type="entry name" value="Metal-dep_hydrolase_composite"/>
</dbReference>
<dbReference type="CDD" id="cd01300">
    <property type="entry name" value="YtcJ_like"/>
    <property type="match status" value="1"/>
</dbReference>
<dbReference type="Pfam" id="PF07969">
    <property type="entry name" value="Amidohydro_3"/>
    <property type="match status" value="1"/>
</dbReference>
<gene>
    <name evidence="2" type="ORF">C8D99_10710</name>
</gene>
<evidence type="ECO:0000313" key="3">
    <source>
        <dbReference type="Proteomes" id="UP000295066"/>
    </source>
</evidence>
<dbReference type="EMBL" id="SORI01000007">
    <property type="protein sequence ID" value="TDY60803.1"/>
    <property type="molecule type" value="Genomic_DNA"/>
</dbReference>
<dbReference type="InterPro" id="IPR033932">
    <property type="entry name" value="YtcJ-like"/>
</dbReference>
<dbReference type="InterPro" id="IPR032466">
    <property type="entry name" value="Metal_Hydrolase"/>
</dbReference>
<dbReference type="Gene3D" id="2.30.40.10">
    <property type="entry name" value="Urease, subunit C, domain 1"/>
    <property type="match status" value="1"/>
</dbReference>
<dbReference type="RefSeq" id="WP_166670054.1">
    <property type="nucleotide sequence ID" value="NZ_SORI01000007.1"/>
</dbReference>
<dbReference type="Gene3D" id="3.10.310.70">
    <property type="match status" value="1"/>
</dbReference>
<dbReference type="GO" id="GO:0016810">
    <property type="term" value="F:hydrolase activity, acting on carbon-nitrogen (but not peptide) bonds"/>
    <property type="evidence" value="ECO:0007669"/>
    <property type="project" value="InterPro"/>
</dbReference>
<dbReference type="PANTHER" id="PTHR22642">
    <property type="entry name" value="IMIDAZOLONEPROPIONASE"/>
    <property type="match status" value="1"/>
</dbReference>
<evidence type="ECO:0000313" key="2">
    <source>
        <dbReference type="EMBL" id="TDY60803.1"/>
    </source>
</evidence>
<comment type="caution">
    <text evidence="2">The sequence shown here is derived from an EMBL/GenBank/DDBJ whole genome shotgun (WGS) entry which is preliminary data.</text>
</comment>
<evidence type="ECO:0000259" key="1">
    <source>
        <dbReference type="Pfam" id="PF07969"/>
    </source>
</evidence>
<dbReference type="PANTHER" id="PTHR22642:SF2">
    <property type="entry name" value="PROTEIN LONG AFTER FAR-RED 3"/>
    <property type="match status" value="1"/>
</dbReference>
<dbReference type="SUPFAM" id="SSF51556">
    <property type="entry name" value="Metallo-dependent hydrolases"/>
    <property type="match status" value="1"/>
</dbReference>
<reference evidence="2 3" key="1">
    <citation type="submission" date="2019-03" db="EMBL/GenBank/DDBJ databases">
        <title>Genomic Encyclopedia of Type Strains, Phase IV (KMG-IV): sequencing the most valuable type-strain genomes for metagenomic binning, comparative biology and taxonomic classification.</title>
        <authorList>
            <person name="Goeker M."/>
        </authorList>
    </citation>
    <scope>NUCLEOTIDE SEQUENCE [LARGE SCALE GENOMIC DNA]</scope>
    <source>
        <strain evidence="2 3">DSM 25964</strain>
    </source>
</reference>
<protein>
    <recommendedName>
        <fullName evidence="1">Amidohydrolase 3 domain-containing protein</fullName>
    </recommendedName>
</protein>
<dbReference type="Gene3D" id="3.20.20.140">
    <property type="entry name" value="Metal-dependent hydrolases"/>
    <property type="match status" value="1"/>
</dbReference>
<dbReference type="SUPFAM" id="SSF51338">
    <property type="entry name" value="Composite domain of metallo-dependent hydrolases"/>
    <property type="match status" value="1"/>
</dbReference>
<organism evidence="2 3">
    <name type="scientific">Aminivibrio pyruvatiphilus</name>
    <dbReference type="NCBI Taxonomy" id="1005740"/>
    <lineage>
        <taxon>Bacteria</taxon>
        <taxon>Thermotogati</taxon>
        <taxon>Synergistota</taxon>
        <taxon>Synergistia</taxon>
        <taxon>Synergistales</taxon>
        <taxon>Aminobacteriaceae</taxon>
        <taxon>Aminivibrio</taxon>
    </lineage>
</organism>
<name>A0A4R8M642_9BACT</name>
<dbReference type="AlphaFoldDB" id="A0A4R8M642"/>